<feature type="region of interest" description="Disordered" evidence="1">
    <location>
        <begin position="479"/>
        <end position="503"/>
    </location>
</feature>
<dbReference type="AlphaFoldDB" id="A0A7M7N7S8"/>
<proteinExistence type="predicted"/>
<dbReference type="OrthoDB" id="10013064at2759"/>
<reference evidence="3" key="1">
    <citation type="submission" date="2015-02" db="EMBL/GenBank/DDBJ databases">
        <title>Genome sequencing for Strongylocentrotus purpuratus.</title>
        <authorList>
            <person name="Murali S."/>
            <person name="Liu Y."/>
            <person name="Vee V."/>
            <person name="English A."/>
            <person name="Wang M."/>
            <person name="Skinner E."/>
            <person name="Han Y."/>
            <person name="Muzny D.M."/>
            <person name="Worley K.C."/>
            <person name="Gibbs R.A."/>
        </authorList>
    </citation>
    <scope>NUCLEOTIDE SEQUENCE</scope>
</reference>
<evidence type="ECO:0000313" key="3">
    <source>
        <dbReference type="Proteomes" id="UP000007110"/>
    </source>
</evidence>
<protein>
    <recommendedName>
        <fullName evidence="4">PWWP domain-containing protein</fullName>
    </recommendedName>
</protein>
<feature type="region of interest" description="Disordered" evidence="1">
    <location>
        <begin position="170"/>
        <end position="198"/>
    </location>
</feature>
<feature type="region of interest" description="Disordered" evidence="1">
    <location>
        <begin position="605"/>
        <end position="645"/>
    </location>
</feature>
<reference evidence="2" key="2">
    <citation type="submission" date="2021-01" db="UniProtKB">
        <authorList>
            <consortium name="EnsemblMetazoa"/>
        </authorList>
    </citation>
    <scope>IDENTIFICATION</scope>
</reference>
<feature type="compositionally biased region" description="Basic and acidic residues" evidence="1">
    <location>
        <begin position="484"/>
        <end position="495"/>
    </location>
</feature>
<feature type="compositionally biased region" description="Acidic residues" evidence="1">
    <location>
        <begin position="936"/>
        <end position="952"/>
    </location>
</feature>
<dbReference type="GeneID" id="100894103"/>
<dbReference type="Gene3D" id="2.30.30.140">
    <property type="match status" value="1"/>
</dbReference>
<feature type="compositionally biased region" description="Basic and acidic residues" evidence="1">
    <location>
        <begin position="345"/>
        <end position="354"/>
    </location>
</feature>
<dbReference type="InParanoid" id="A0A7M7N7S8"/>
<organism evidence="2 3">
    <name type="scientific">Strongylocentrotus purpuratus</name>
    <name type="common">Purple sea urchin</name>
    <dbReference type="NCBI Taxonomy" id="7668"/>
    <lineage>
        <taxon>Eukaryota</taxon>
        <taxon>Metazoa</taxon>
        <taxon>Echinodermata</taxon>
        <taxon>Eleutherozoa</taxon>
        <taxon>Echinozoa</taxon>
        <taxon>Echinoidea</taxon>
        <taxon>Euechinoidea</taxon>
        <taxon>Echinacea</taxon>
        <taxon>Camarodonta</taxon>
        <taxon>Echinidea</taxon>
        <taxon>Strongylocentrotidae</taxon>
        <taxon>Strongylocentrotus</taxon>
    </lineage>
</organism>
<dbReference type="RefSeq" id="XP_011671948.2">
    <property type="nucleotide sequence ID" value="XM_011673646.2"/>
</dbReference>
<feature type="region of interest" description="Disordered" evidence="1">
    <location>
        <begin position="663"/>
        <end position="747"/>
    </location>
</feature>
<dbReference type="KEGG" id="spu:100894103"/>
<sequence>MEDTAISNCNFDNDSPLYVGQGPMTAELDDEDVGSSTAVDAQVLSEDDDGCNMQEHSEFGQDGEPEASCPNTNLVSSENQSGDHPSVDPHQNMESCQAFKDDFPDTGNADSLDWTRDSGCTKVDEYSDDDDDEIRVGHEGENTESSLRNKALKCQSTGDCELSSLVDSSKVECSSPGTAEARNVDNRSSTAKVTQSKHLSRCETLSGDDLCRTCDEDAIKHNKLEDLSFLDIRNCETPNGQEHQRPSESELPTTSNFSKDETGESQTNDTVKLCPAIESYSLRTRKRRSSFQEASPKSKPKTPSKKSAIACSKDPKITCKEGRKGKEEITPAVPRRTSPRKRNRIDHDLGEDQPKSNTIFSVCDENLNSKMVDEKVRKDSLQGKERRSVLKIESCCIKSLDKNSVLDVDDDDDDCETVSSQIFTGAPMFSGSKTGSKTRKQSLRGKGSASCQTLEDASGAGEGMQLNVKDALKERVESTIPEPDLDHEGEKRISNEDQTSNSNLKQACVEETSPCHDVLKISNRQRRSQEQSEITVISNEHMDTDHQKEEKTLKRTQKGSKICEQSKKLKCLGNKIDVMDDQNNPSSNAPVEIPLQTVHEVRNGGSCTANKEAPENIENIDGPTPPEKRTIRKARRGRPRARKSASALIDILTAASASALKRVSDSAASQPSSKENQESIQTDQTVASKKKRASSRKGRVPKARQSRKRKIPGGSPGGDKSLKSGKSSSCGRQADEPSNLTADSSPGQNAAMLRLECVSHDEGSGDDDDELMNPVLTPDSKTKDLPPAFNVGEVVWAQDSKDKSRWPAVVIEVAGENVSRRVYNVFKTNQTKEQYFQVKSSRYLKQYNCREKETYLEKGKHVTEFNTAVERANDFIMKNGLGKVNSYEDFFKPNDAYFDSPPPSPHSTSPPSPPLVVGYSSPEYPSHGPKINQPVIDDDDDEDEDEEEDESLNDSRSSVKNSCNGNSKEITRLKRKWQRKEKRLLEHMRSEQTKEYLFGIQHGTVASVRHQWFLSSNANDKGRLKWGSCGALISENKRMAIMDYLKNLLTSDESPLSSTRYMMDVALPEALNFAYQKVCRVSKDEAERVIPMDGQQVIRDLDIG</sequence>
<feature type="region of interest" description="Disordered" evidence="1">
    <location>
        <begin position="895"/>
        <end position="965"/>
    </location>
</feature>
<accession>A0A7M7N7S8</accession>
<dbReference type="RefSeq" id="XP_030832421.1">
    <property type="nucleotide sequence ID" value="XM_030976561.1"/>
</dbReference>
<feature type="compositionally biased region" description="Polar residues" evidence="1">
    <location>
        <begin position="186"/>
        <end position="197"/>
    </location>
</feature>
<feature type="compositionally biased region" description="Polar residues" evidence="1">
    <location>
        <begin position="954"/>
        <end position="965"/>
    </location>
</feature>
<feature type="compositionally biased region" description="Polar residues" evidence="1">
    <location>
        <begin position="736"/>
        <end position="747"/>
    </location>
</feature>
<evidence type="ECO:0008006" key="4">
    <source>
        <dbReference type="Google" id="ProtNLM"/>
    </source>
</evidence>
<feature type="region of interest" description="Disordered" evidence="1">
    <location>
        <begin position="235"/>
        <end position="357"/>
    </location>
</feature>
<feature type="region of interest" description="Disordered" evidence="1">
    <location>
        <begin position="1"/>
        <end position="145"/>
    </location>
</feature>
<dbReference type="OMA" id="YTVCHET"/>
<name>A0A7M7N7S8_STRPU</name>
<feature type="region of interest" description="Disordered" evidence="1">
    <location>
        <begin position="429"/>
        <end position="464"/>
    </location>
</feature>
<dbReference type="EnsemblMetazoa" id="XM_030976561">
    <property type="protein sequence ID" value="XP_030832421"/>
    <property type="gene ID" value="LOC100894103"/>
</dbReference>
<feature type="compositionally biased region" description="Pro residues" evidence="1">
    <location>
        <begin position="900"/>
        <end position="914"/>
    </location>
</feature>
<feature type="compositionally biased region" description="Basic residues" evidence="1">
    <location>
        <begin position="688"/>
        <end position="711"/>
    </location>
</feature>
<dbReference type="Proteomes" id="UP000007110">
    <property type="component" value="Unassembled WGS sequence"/>
</dbReference>
<keyword evidence="3" id="KW-1185">Reference proteome</keyword>
<evidence type="ECO:0000256" key="1">
    <source>
        <dbReference type="SAM" id="MobiDB-lite"/>
    </source>
</evidence>
<feature type="compositionally biased region" description="Basic residues" evidence="1">
    <location>
        <begin position="630"/>
        <end position="643"/>
    </location>
</feature>
<feature type="compositionally biased region" description="Polar residues" evidence="1">
    <location>
        <begin position="666"/>
        <end position="686"/>
    </location>
</feature>
<feature type="compositionally biased region" description="Basic and acidic residues" evidence="1">
    <location>
        <begin position="313"/>
        <end position="329"/>
    </location>
</feature>
<evidence type="ECO:0000313" key="2">
    <source>
        <dbReference type="EnsemblMetazoa" id="XP_030832421"/>
    </source>
</evidence>
<feature type="compositionally biased region" description="Polar residues" evidence="1">
    <location>
        <begin position="1"/>
        <end position="13"/>
    </location>
</feature>
<dbReference type="EnsemblMetazoa" id="XM_011673646">
    <property type="protein sequence ID" value="XP_011671948"/>
    <property type="gene ID" value="LOC100894103"/>
</dbReference>
<feature type="compositionally biased region" description="Polar residues" evidence="1">
    <location>
        <begin position="69"/>
        <end position="83"/>
    </location>
</feature>